<dbReference type="Pfam" id="PF11067">
    <property type="entry name" value="DUF2868"/>
    <property type="match status" value="1"/>
</dbReference>
<dbReference type="Proteomes" id="UP000199424">
    <property type="component" value="Unassembled WGS sequence"/>
</dbReference>
<protein>
    <recommendedName>
        <fullName evidence="4">DUF2868 domain-containing protein</fullName>
    </recommendedName>
</protein>
<dbReference type="AlphaFoldDB" id="A0A1I6GCH8"/>
<gene>
    <name evidence="2" type="ORF">SAMN04488070_0471</name>
</gene>
<evidence type="ECO:0000313" key="2">
    <source>
        <dbReference type="EMBL" id="SFR39858.1"/>
    </source>
</evidence>
<feature type="transmembrane region" description="Helical" evidence="1">
    <location>
        <begin position="72"/>
        <end position="89"/>
    </location>
</feature>
<reference evidence="3" key="1">
    <citation type="submission" date="2016-10" db="EMBL/GenBank/DDBJ databases">
        <authorList>
            <person name="Varghese N."/>
            <person name="Submissions S."/>
        </authorList>
    </citation>
    <scope>NUCLEOTIDE SEQUENCE [LARGE SCALE GENOMIC DNA]</scope>
    <source>
        <strain evidence="3">CGMCC 1.7285</strain>
    </source>
</reference>
<keyword evidence="1" id="KW-0472">Membrane</keyword>
<keyword evidence="1" id="KW-1133">Transmembrane helix</keyword>
<keyword evidence="1" id="KW-0812">Transmembrane</keyword>
<dbReference type="EMBL" id="FOYU01000001">
    <property type="protein sequence ID" value="SFR39858.1"/>
    <property type="molecule type" value="Genomic_DNA"/>
</dbReference>
<keyword evidence="3" id="KW-1185">Reference proteome</keyword>
<evidence type="ECO:0008006" key="4">
    <source>
        <dbReference type="Google" id="ProtNLM"/>
    </source>
</evidence>
<name>A0A1I6GCH8_9GAMM</name>
<proteinExistence type="predicted"/>
<feature type="transmembrane region" description="Helical" evidence="1">
    <location>
        <begin position="101"/>
        <end position="125"/>
    </location>
</feature>
<organism evidence="2 3">
    <name type="scientific">Pseudidiomarina maritima</name>
    <dbReference type="NCBI Taxonomy" id="519453"/>
    <lineage>
        <taxon>Bacteria</taxon>
        <taxon>Pseudomonadati</taxon>
        <taxon>Pseudomonadota</taxon>
        <taxon>Gammaproteobacteria</taxon>
        <taxon>Alteromonadales</taxon>
        <taxon>Idiomarinaceae</taxon>
        <taxon>Pseudidiomarina</taxon>
    </lineage>
</organism>
<evidence type="ECO:0000256" key="1">
    <source>
        <dbReference type="SAM" id="Phobius"/>
    </source>
</evidence>
<dbReference type="InterPro" id="IPR021296">
    <property type="entry name" value="DUF2868"/>
</dbReference>
<evidence type="ECO:0000313" key="3">
    <source>
        <dbReference type="Proteomes" id="UP000199424"/>
    </source>
</evidence>
<accession>A0A1I6GCH8</accession>
<sequence length="437" mass="49384">MLKIFSRFRSVWMAELVRRHELQNGFQRADAIEQQARQLPTMEQRVFKRAELLAARLGLVHQLRLWDHFRRLIAILLSVFAIIGAVAVVRGTLSVSQPISLSYALMMLLGLHIILFVLWCFSLIIKDSFGWVGRVSLWGLEHIGQRQYNQQFNNTLLTIANQYGLTKPAGAALTHGYWTLFMLAVWFVLFFHLSTSAYAFTWATTIWPAATLQTWVSVIGFLPSLFGVDAPSVAALWDQPSESAQLEAGRWLLSCVIIYGVAWRLLFLIGAIGVLIARIRKMTIDLTLPGYAPIIRKLTVSAATELVDADSDVSGIDSSQWRTPKPGHGELVLSLDHEADTAWAAQHQREDWYAGVIASSDEKHRLLARLDAEPVAKITVRLNAQLTPDRAAMRFLALLQQYCLNVEALLIISEKSDEKRIVHWQECLDEEGVIWKQ</sequence>
<feature type="transmembrane region" description="Helical" evidence="1">
    <location>
        <begin position="251"/>
        <end position="277"/>
    </location>
</feature>
<feature type="transmembrane region" description="Helical" evidence="1">
    <location>
        <begin position="177"/>
        <end position="200"/>
    </location>
</feature>